<dbReference type="OrthoDB" id="3265906at2759"/>
<evidence type="ECO:0000256" key="3">
    <source>
        <dbReference type="ARBA" id="ARBA00022688"/>
    </source>
</evidence>
<dbReference type="UniPathway" id="UPA00232"/>
<comment type="catalytic activity">
    <reaction evidence="5">
        <text>a 3-demethylubiquinol + S-adenosyl-L-methionine = a ubiquinol + S-adenosyl-L-homocysteine + H(+)</text>
        <dbReference type="Rhea" id="RHEA:44380"/>
        <dbReference type="Rhea" id="RHEA-COMP:9566"/>
        <dbReference type="Rhea" id="RHEA-COMP:10914"/>
        <dbReference type="ChEBI" id="CHEBI:15378"/>
        <dbReference type="ChEBI" id="CHEBI:17976"/>
        <dbReference type="ChEBI" id="CHEBI:57856"/>
        <dbReference type="ChEBI" id="CHEBI:59789"/>
        <dbReference type="ChEBI" id="CHEBI:84422"/>
        <dbReference type="EC" id="2.1.1.64"/>
    </reaction>
</comment>
<dbReference type="EC" id="2.1.1.114" evidence="5"/>
<dbReference type="EC" id="2.1.1.64" evidence="5"/>
<dbReference type="GO" id="GO:0061542">
    <property type="term" value="F:3-demethylubiquinol 3-O-methyltransferase activity"/>
    <property type="evidence" value="ECO:0007669"/>
    <property type="project" value="UniProtKB-UniRule"/>
</dbReference>
<dbReference type="GO" id="GO:0120537">
    <property type="term" value="F:3-demethylubiquinone 3-O-methyltransferase activity"/>
    <property type="evidence" value="ECO:0007669"/>
    <property type="project" value="RHEA"/>
</dbReference>
<gene>
    <name evidence="5" type="primary">COQ3</name>
    <name evidence="6" type="ORF">ASPGLDRAFT_70907</name>
</gene>
<dbReference type="VEuPathDB" id="FungiDB:ASPGLDRAFT_70907"/>
<accession>A0A1L9VYV6</accession>
<comment type="catalytic activity">
    <reaction evidence="5">
        <text>a 3,4-dihydroxy-5-(all-trans-polyprenyl)benzoate + S-adenosyl-L-methionine = a 4-hydroxy-3-methoxy-5-(all-trans-polyprenyl)benzoate + S-adenosyl-L-homocysteine + H(+)</text>
        <dbReference type="Rhea" id="RHEA:44452"/>
        <dbReference type="Rhea" id="RHEA-COMP:10930"/>
        <dbReference type="Rhea" id="RHEA-COMP:10931"/>
        <dbReference type="ChEBI" id="CHEBI:15378"/>
        <dbReference type="ChEBI" id="CHEBI:57856"/>
        <dbReference type="ChEBI" id="CHEBI:59789"/>
        <dbReference type="ChEBI" id="CHEBI:64694"/>
        <dbReference type="ChEBI" id="CHEBI:84443"/>
        <dbReference type="EC" id="2.1.1.114"/>
    </reaction>
</comment>
<dbReference type="CDD" id="cd02440">
    <property type="entry name" value="AdoMet_MTases"/>
    <property type="match status" value="1"/>
</dbReference>
<dbReference type="InterPro" id="IPR029063">
    <property type="entry name" value="SAM-dependent_MTases_sf"/>
</dbReference>
<feature type="binding site" evidence="5">
    <location>
        <position position="218"/>
    </location>
    <ligand>
        <name>Mg(2+)</name>
        <dbReference type="ChEBI" id="CHEBI:18420"/>
    </ligand>
</feature>
<evidence type="ECO:0000256" key="2">
    <source>
        <dbReference type="ARBA" id="ARBA00022679"/>
    </source>
</evidence>
<proteinExistence type="inferred from homology"/>
<dbReference type="Gene3D" id="3.40.50.150">
    <property type="entry name" value="Vaccinia Virus protein VP39"/>
    <property type="match status" value="1"/>
</dbReference>
<keyword evidence="1 5" id="KW-0489">Methyltransferase</keyword>
<evidence type="ECO:0000313" key="6">
    <source>
        <dbReference type="EMBL" id="OJJ89103.1"/>
    </source>
</evidence>
<evidence type="ECO:0000313" key="7">
    <source>
        <dbReference type="Proteomes" id="UP000184300"/>
    </source>
</evidence>
<dbReference type="Pfam" id="PF13489">
    <property type="entry name" value="Methyltransf_23"/>
    <property type="match status" value="1"/>
</dbReference>
<feature type="binding site" evidence="5">
    <location>
        <position position="221"/>
    </location>
    <ligand>
        <name>Mg(2+)</name>
        <dbReference type="ChEBI" id="CHEBI:18420"/>
    </ligand>
</feature>
<feature type="binding site" evidence="5">
    <location>
        <position position="160"/>
    </location>
    <ligand>
        <name>S-adenosyl-L-methionine</name>
        <dbReference type="ChEBI" id="CHEBI:59789"/>
    </ligand>
</feature>
<dbReference type="EMBL" id="KV878888">
    <property type="protein sequence ID" value="OJJ89103.1"/>
    <property type="molecule type" value="Genomic_DNA"/>
</dbReference>
<dbReference type="NCBIfam" id="TIGR01983">
    <property type="entry name" value="UbiG"/>
    <property type="match status" value="1"/>
</dbReference>
<feature type="binding site" evidence="5">
    <location>
        <position position="217"/>
    </location>
    <ligand>
        <name>S-adenosyl-L-methionine</name>
        <dbReference type="ChEBI" id="CHEBI:59789"/>
    </ligand>
</feature>
<keyword evidence="7" id="KW-1185">Reference proteome</keyword>
<keyword evidence="4 5" id="KW-0949">S-adenosyl-L-methionine</keyword>
<keyword evidence="5" id="KW-0460">Magnesium</keyword>
<comment type="similarity">
    <text evidence="5">Belongs to the class I-like SAM-binding methyltransferase superfamily. UbiG/COQ3 family.</text>
</comment>
<dbReference type="EC" id="2.1.1.-" evidence="5"/>
<dbReference type="PANTHER" id="PTHR43464:SF19">
    <property type="entry name" value="UBIQUINONE BIOSYNTHESIS O-METHYLTRANSFERASE, MITOCHONDRIAL"/>
    <property type="match status" value="1"/>
</dbReference>
<dbReference type="GO" id="GO:0010420">
    <property type="term" value="F:polyprenyldihydroxybenzoate methyltransferase activity"/>
    <property type="evidence" value="ECO:0007669"/>
    <property type="project" value="UniProtKB-UniRule"/>
</dbReference>
<sequence length="353" mass="38886">MPKLLTSSDTALKSSGATTSRFLISFETQTTRTLTSFLRTTTPHRLHSTGTAPSSVSADELSHFSALASSWWDPMGPSRVLHLMNPLRHEFIASCLAEGPPMHDQQQQPGQLQGQEQANLHYLDVGCGGGIFAESLARTIPSKENKTVTPTRTASITALDPSSTLIQIAREHARIDPTVDTHLRTGWFSYQNRTLEDLIESSSDSSEKKQFDIVTLFEVLEHIDPSTSSPLAFLTNCLRLVKPGGWLVGSTIARSFPSFLVNQVIAEAPWPIGVVPRGTHEWSKFVNPDEVKAWVQEGLMRGRDGTAEKAGSEALQGSMWKCEGVMYFPGLGWEIVKGSEDWGNYFWAVRKGV</sequence>
<comment type="subunit">
    <text evidence="5">Component of a multi-subunit COQ enzyme complex, composed of at least COQ3, COQ4, COQ5, COQ6, COQ7 and COQ9.</text>
</comment>
<comment type="subcellular location">
    <subcellularLocation>
        <location evidence="5">Mitochondrion inner membrane</location>
        <topology evidence="5">Peripheral membrane protein</topology>
        <orientation evidence="5">Matrix side</orientation>
    </subcellularLocation>
</comment>
<evidence type="ECO:0000256" key="1">
    <source>
        <dbReference type="ARBA" id="ARBA00022603"/>
    </source>
</evidence>
<dbReference type="GO" id="GO:0046872">
    <property type="term" value="F:metal ion binding"/>
    <property type="evidence" value="ECO:0007669"/>
    <property type="project" value="UniProtKB-KW"/>
</dbReference>
<dbReference type="AlphaFoldDB" id="A0A1L9VYV6"/>
<organism evidence="6 7">
    <name type="scientific">Aspergillus glaucus CBS 516.65</name>
    <dbReference type="NCBI Taxonomy" id="1160497"/>
    <lineage>
        <taxon>Eukaryota</taxon>
        <taxon>Fungi</taxon>
        <taxon>Dikarya</taxon>
        <taxon>Ascomycota</taxon>
        <taxon>Pezizomycotina</taxon>
        <taxon>Eurotiomycetes</taxon>
        <taxon>Eurotiomycetidae</taxon>
        <taxon>Eurotiales</taxon>
        <taxon>Aspergillaceae</taxon>
        <taxon>Aspergillus</taxon>
        <taxon>Aspergillus subgen. Aspergillus</taxon>
    </lineage>
</organism>
<dbReference type="GO" id="GO:0031314">
    <property type="term" value="C:extrinsic component of mitochondrial inner membrane"/>
    <property type="evidence" value="ECO:0007669"/>
    <property type="project" value="UniProtKB-UniRule"/>
</dbReference>
<evidence type="ECO:0000256" key="4">
    <source>
        <dbReference type="ARBA" id="ARBA00022691"/>
    </source>
</evidence>
<dbReference type="InterPro" id="IPR010233">
    <property type="entry name" value="UbiG_MeTrfase"/>
</dbReference>
<evidence type="ECO:0000256" key="5">
    <source>
        <dbReference type="HAMAP-Rule" id="MF_03190"/>
    </source>
</evidence>
<reference evidence="7" key="1">
    <citation type="journal article" date="2017" name="Genome Biol.">
        <title>Comparative genomics reveals high biological diversity and specific adaptations in the industrially and medically important fungal genus Aspergillus.</title>
        <authorList>
            <person name="de Vries R.P."/>
            <person name="Riley R."/>
            <person name="Wiebenga A."/>
            <person name="Aguilar-Osorio G."/>
            <person name="Amillis S."/>
            <person name="Uchima C.A."/>
            <person name="Anderluh G."/>
            <person name="Asadollahi M."/>
            <person name="Askin M."/>
            <person name="Barry K."/>
            <person name="Battaglia E."/>
            <person name="Bayram O."/>
            <person name="Benocci T."/>
            <person name="Braus-Stromeyer S.A."/>
            <person name="Caldana C."/>
            <person name="Canovas D."/>
            <person name="Cerqueira G.C."/>
            <person name="Chen F."/>
            <person name="Chen W."/>
            <person name="Choi C."/>
            <person name="Clum A."/>
            <person name="Dos Santos R.A."/>
            <person name="Damasio A.R."/>
            <person name="Diallinas G."/>
            <person name="Emri T."/>
            <person name="Fekete E."/>
            <person name="Flipphi M."/>
            <person name="Freyberg S."/>
            <person name="Gallo A."/>
            <person name="Gournas C."/>
            <person name="Habgood R."/>
            <person name="Hainaut M."/>
            <person name="Harispe M.L."/>
            <person name="Henrissat B."/>
            <person name="Hilden K.S."/>
            <person name="Hope R."/>
            <person name="Hossain A."/>
            <person name="Karabika E."/>
            <person name="Karaffa L."/>
            <person name="Karanyi Z."/>
            <person name="Krasevec N."/>
            <person name="Kuo A."/>
            <person name="Kusch H."/>
            <person name="LaButti K."/>
            <person name="Lagendijk E.L."/>
            <person name="Lapidus A."/>
            <person name="Levasseur A."/>
            <person name="Lindquist E."/>
            <person name="Lipzen A."/>
            <person name="Logrieco A.F."/>
            <person name="MacCabe A."/>
            <person name="Maekelae M.R."/>
            <person name="Malavazi I."/>
            <person name="Melin P."/>
            <person name="Meyer V."/>
            <person name="Mielnichuk N."/>
            <person name="Miskei M."/>
            <person name="Molnar A.P."/>
            <person name="Mule G."/>
            <person name="Ngan C.Y."/>
            <person name="Orejas M."/>
            <person name="Orosz E."/>
            <person name="Ouedraogo J.P."/>
            <person name="Overkamp K.M."/>
            <person name="Park H.-S."/>
            <person name="Perrone G."/>
            <person name="Piumi F."/>
            <person name="Punt P.J."/>
            <person name="Ram A.F."/>
            <person name="Ramon A."/>
            <person name="Rauscher S."/>
            <person name="Record E."/>
            <person name="Riano-Pachon D.M."/>
            <person name="Robert V."/>
            <person name="Roehrig J."/>
            <person name="Ruller R."/>
            <person name="Salamov A."/>
            <person name="Salih N.S."/>
            <person name="Samson R.A."/>
            <person name="Sandor E."/>
            <person name="Sanguinetti M."/>
            <person name="Schuetze T."/>
            <person name="Sepcic K."/>
            <person name="Shelest E."/>
            <person name="Sherlock G."/>
            <person name="Sophianopoulou V."/>
            <person name="Squina F.M."/>
            <person name="Sun H."/>
            <person name="Susca A."/>
            <person name="Todd R.B."/>
            <person name="Tsang A."/>
            <person name="Unkles S.E."/>
            <person name="van de Wiele N."/>
            <person name="van Rossen-Uffink D."/>
            <person name="Oliveira J.V."/>
            <person name="Vesth T.C."/>
            <person name="Visser J."/>
            <person name="Yu J.-H."/>
            <person name="Zhou M."/>
            <person name="Andersen M.R."/>
            <person name="Archer D.B."/>
            <person name="Baker S.E."/>
            <person name="Benoit I."/>
            <person name="Brakhage A.A."/>
            <person name="Braus G.H."/>
            <person name="Fischer R."/>
            <person name="Frisvad J.C."/>
            <person name="Goldman G.H."/>
            <person name="Houbraken J."/>
            <person name="Oakley B."/>
            <person name="Pocsi I."/>
            <person name="Scazzocchio C."/>
            <person name="Seiboth B."/>
            <person name="vanKuyk P.A."/>
            <person name="Wortman J."/>
            <person name="Dyer P.S."/>
            <person name="Grigoriev I.V."/>
        </authorList>
    </citation>
    <scope>NUCLEOTIDE SEQUENCE [LARGE SCALE GENOMIC DNA]</scope>
    <source>
        <strain evidence="7">CBS 516.65</strain>
    </source>
</reference>
<dbReference type="SUPFAM" id="SSF53335">
    <property type="entry name" value="S-adenosyl-L-methionine-dependent methyltransferases"/>
    <property type="match status" value="1"/>
</dbReference>
<dbReference type="HAMAP" id="MF_00472">
    <property type="entry name" value="UbiG"/>
    <property type="match status" value="1"/>
</dbReference>
<name>A0A1L9VYV6_ASPGL</name>
<keyword evidence="5" id="KW-0472">Membrane</keyword>
<dbReference type="GO" id="GO:0032259">
    <property type="term" value="P:methylation"/>
    <property type="evidence" value="ECO:0007669"/>
    <property type="project" value="UniProtKB-KW"/>
</dbReference>
<keyword evidence="5" id="KW-0479">Metal-binding</keyword>
<keyword evidence="3 5" id="KW-0831">Ubiquinone biosynthesis</keyword>
<keyword evidence="2 5" id="KW-0808">Transferase</keyword>
<protein>
    <recommendedName>
        <fullName evidence="5">Ubiquinone biosynthesis O-methyltransferase, mitochondrial</fullName>
    </recommendedName>
    <alternativeName>
        <fullName evidence="5">3-demethylubiquinol 3-O-methyltransferase</fullName>
        <ecNumber evidence="5">2.1.1.64</ecNumber>
    </alternativeName>
    <alternativeName>
        <fullName evidence="5">3-demethylubiquinone 3-O-methyltransferase</fullName>
        <ecNumber evidence="5">2.1.1.-</ecNumber>
    </alternativeName>
    <alternativeName>
        <fullName evidence="5">Polyprenyldihydroxybenzoate methyltransferase</fullName>
        <ecNumber evidence="5">2.1.1.114</ecNumber>
    </alternativeName>
</protein>
<comment type="cofactor">
    <cofactor evidence="5">
        <name>Mg(2+)</name>
        <dbReference type="ChEBI" id="CHEBI:18420"/>
    </cofactor>
</comment>
<comment type="pathway">
    <text evidence="5">Cofactor biosynthesis; ubiquinone biosynthesis.</text>
</comment>
<feature type="binding site" evidence="5">
    <location>
        <position position="126"/>
    </location>
    <ligand>
        <name>S-adenosyl-L-methionine</name>
        <dbReference type="ChEBI" id="CHEBI:59789"/>
    </ligand>
</feature>
<dbReference type="STRING" id="1160497.A0A1L9VYV6"/>
<dbReference type="Proteomes" id="UP000184300">
    <property type="component" value="Unassembled WGS sequence"/>
</dbReference>
<comment type="catalytic activity">
    <reaction evidence="5">
        <text>a 3-demethylubiquinone + S-adenosyl-L-methionine = a ubiquinone + S-adenosyl-L-homocysteine</text>
        <dbReference type="Rhea" id="RHEA:81215"/>
        <dbReference type="Rhea" id="RHEA-COMP:9565"/>
        <dbReference type="Rhea" id="RHEA-COMP:19654"/>
        <dbReference type="ChEBI" id="CHEBI:16389"/>
        <dbReference type="ChEBI" id="CHEBI:57856"/>
        <dbReference type="ChEBI" id="CHEBI:59789"/>
        <dbReference type="ChEBI" id="CHEBI:231825"/>
    </reaction>
</comment>
<feature type="binding site" evidence="5">
    <location>
        <position position="222"/>
    </location>
    <ligand>
        <name>Mg(2+)</name>
        <dbReference type="ChEBI" id="CHEBI:18420"/>
    </ligand>
</feature>
<keyword evidence="5" id="KW-0496">Mitochondrion</keyword>
<dbReference type="PANTHER" id="PTHR43464">
    <property type="entry name" value="METHYLTRANSFERASE"/>
    <property type="match status" value="1"/>
</dbReference>
<comment type="function">
    <text evidence="5">O-methyltransferase required for two non-consecutive steps during ubiquinone biosynthesis. Catalyzes the 2 O-methylation of 3,4-dihydroxy-5-(all-trans-polyprenyl)benzoic acid into 4-hydroxy-3-methoxy-5-(all-trans-polyprenyl)benzoic acid. Also catalyzes the last step of ubiquinone biosynthesis by mediating methylation of 3-demethylubiquinone into ubiquinone. Also able to mediate the methylation of 3-demethylubiquinol into ubiquinol.</text>
</comment>
<feature type="binding site" evidence="5">
    <location>
        <position position="88"/>
    </location>
    <ligand>
        <name>S-adenosyl-L-methionine</name>
        <dbReference type="ChEBI" id="CHEBI:59789"/>
    </ligand>
</feature>
<keyword evidence="5" id="KW-0999">Mitochondrion inner membrane</keyword>